<dbReference type="Pfam" id="PF03389">
    <property type="entry name" value="MobA_MobL"/>
    <property type="match status" value="1"/>
</dbReference>
<feature type="domain" description="MobA/MobL protein" evidence="4">
    <location>
        <begin position="17"/>
        <end position="246"/>
    </location>
</feature>
<dbReference type="NCBIfam" id="NF041496">
    <property type="entry name" value="MobQ"/>
    <property type="match status" value="1"/>
</dbReference>
<evidence type="ECO:0000256" key="1">
    <source>
        <dbReference type="ARBA" id="ARBA00010873"/>
    </source>
</evidence>
<feature type="coiled-coil region" evidence="3">
    <location>
        <begin position="434"/>
        <end position="461"/>
    </location>
</feature>
<evidence type="ECO:0000259" key="4">
    <source>
        <dbReference type="Pfam" id="PF03389"/>
    </source>
</evidence>
<dbReference type="EMBL" id="VSTG01000013">
    <property type="protein sequence ID" value="TYL57110.1"/>
    <property type="molecule type" value="Genomic_DNA"/>
</dbReference>
<evidence type="ECO:0000313" key="7">
    <source>
        <dbReference type="Proteomes" id="UP000095673"/>
    </source>
</evidence>
<sequence length="515" mass="60097">MASYHFHLTQVKRSRGQSVIAQAAYRSGEKLYSTYYGESSDFTRKRGVVMAEICLPDHAPRGYADRETLWNALEWAESGRKAQLAHSFDITLMNEFSMEENIEMARAFVQEELVSRGMIADFAIHDPVRSKGAEPNPHIHILVPIRPLKEDGTWGIKEKKIPVMDEQGNPVLDKNGKQAYRAVSTTGWSSKEMLIYLRKNWANRCNEKFKEKGLSVRVDARSFKERGIDRIPMIHEGPHVRAMEAKGIRTALGNLNRLISQFNQMVMEITVLKSWISEKIYELKRQMHYVQKPTLAGYLQQYYDERNRVARTYQYGSQKAMNTNLKQLAETIAFLSDENIDTPEELEQRIQELSSRGHDLQYDLDEADSLIQEMKKLIKAWDDYETFRPVYEEYKNKFFGKEKFKKEHAKELNRYHRGKRIVMGNRNAEGKVPVSNWKKYLKNATEEKETLEAEKKEVLEKLRPLQKVQRSVDLVMMEIEDQPDPENLLAEEKTACRDQIQKKDRVKKKSYGVEL</sequence>
<name>A0A173VK01_9FIRM</name>
<reference evidence="6 8" key="2">
    <citation type="submission" date="2019-08" db="EMBL/GenBank/DDBJ databases">
        <authorList>
            <person name="Duncan S."/>
            <person name="Walker A."/>
        </authorList>
    </citation>
    <scope>NUCLEOTIDE SEQUENCE [LARGE SCALE GENOMIC DNA]</scope>
    <source>
        <strain evidence="6 8">L2-21</strain>
    </source>
</reference>
<accession>A0A173VK01</accession>
<dbReference type="Gene3D" id="3.30.930.30">
    <property type="match status" value="1"/>
</dbReference>
<dbReference type="Proteomes" id="UP000095673">
    <property type="component" value="Unassembled WGS sequence"/>
</dbReference>
<evidence type="ECO:0000313" key="6">
    <source>
        <dbReference type="EMBL" id="TYL57110.1"/>
    </source>
</evidence>
<protein>
    <submittedName>
        <fullName evidence="5">DNA strand transferase</fullName>
    </submittedName>
    <submittedName>
        <fullName evidence="6">MobA/MobL family protein</fullName>
    </submittedName>
</protein>
<evidence type="ECO:0000256" key="2">
    <source>
        <dbReference type="ARBA" id="ARBA00022971"/>
    </source>
</evidence>
<keyword evidence="5" id="KW-0808">Transferase</keyword>
<dbReference type="EMBL" id="CYXM01000021">
    <property type="protein sequence ID" value="CUN27642.1"/>
    <property type="molecule type" value="Genomic_DNA"/>
</dbReference>
<dbReference type="Proteomes" id="UP000324325">
    <property type="component" value="Unassembled WGS sequence"/>
</dbReference>
<dbReference type="InterPro" id="IPR005053">
    <property type="entry name" value="MobA_MobL"/>
</dbReference>
<evidence type="ECO:0000256" key="3">
    <source>
        <dbReference type="SAM" id="Coils"/>
    </source>
</evidence>
<evidence type="ECO:0000313" key="5">
    <source>
        <dbReference type="EMBL" id="CUN27642.1"/>
    </source>
</evidence>
<reference evidence="6 8" key="3">
    <citation type="submission" date="2019-09" db="EMBL/GenBank/DDBJ databases">
        <title>Strain-level analysis of Eubacterium rectale using genomes from metagenomes.</title>
        <authorList>
            <person name="Karcher N."/>
            <person name="Segata N."/>
        </authorList>
    </citation>
    <scope>NUCLEOTIDE SEQUENCE [LARGE SCALE GENOMIC DNA]</scope>
    <source>
        <strain evidence="6 8">L2-21</strain>
    </source>
</reference>
<gene>
    <name evidence="5" type="primary">mobA_3</name>
    <name evidence="5" type="ORF">ERS852580_03175</name>
    <name evidence="6" type="ORF">FYL37_10185</name>
</gene>
<dbReference type="AlphaFoldDB" id="A0A173VK01"/>
<comment type="similarity">
    <text evidence="1">Belongs to the MobA/MobL family.</text>
</comment>
<proteinExistence type="inferred from homology"/>
<dbReference type="GO" id="GO:0016740">
    <property type="term" value="F:transferase activity"/>
    <property type="evidence" value="ECO:0007669"/>
    <property type="project" value="UniProtKB-KW"/>
</dbReference>
<dbReference type="RefSeq" id="WP_055238697.1">
    <property type="nucleotide sequence ID" value="NZ_CYXM01000021.1"/>
</dbReference>
<keyword evidence="2" id="KW-0184">Conjugation</keyword>
<evidence type="ECO:0000313" key="8">
    <source>
        <dbReference type="Proteomes" id="UP000324325"/>
    </source>
</evidence>
<organism evidence="5 7">
    <name type="scientific">Agathobacter rectalis</name>
    <dbReference type="NCBI Taxonomy" id="39491"/>
    <lineage>
        <taxon>Bacteria</taxon>
        <taxon>Bacillati</taxon>
        <taxon>Bacillota</taxon>
        <taxon>Clostridia</taxon>
        <taxon>Lachnospirales</taxon>
        <taxon>Lachnospiraceae</taxon>
        <taxon>Agathobacter</taxon>
    </lineage>
</organism>
<reference evidence="5 7" key="1">
    <citation type="submission" date="2015-09" db="EMBL/GenBank/DDBJ databases">
        <authorList>
            <consortium name="Pathogen Informatics"/>
        </authorList>
    </citation>
    <scope>NUCLEOTIDE SEQUENCE [LARGE SCALE GENOMIC DNA]</scope>
    <source>
        <strain evidence="5 7">2789STDY5834968</strain>
    </source>
</reference>
<keyword evidence="3" id="KW-0175">Coiled coil</keyword>
<dbReference type="OrthoDB" id="1826980at2"/>